<gene>
    <name evidence="4" type="ORF">JS756_27595</name>
</gene>
<evidence type="ECO:0000313" key="4">
    <source>
        <dbReference type="EMBL" id="MBN0047806.1"/>
    </source>
</evidence>
<dbReference type="Pfam" id="PF07591">
    <property type="entry name" value="PT-HINT"/>
    <property type="match status" value="1"/>
</dbReference>
<evidence type="ECO:0000256" key="1">
    <source>
        <dbReference type="SAM" id="MobiDB-lite"/>
    </source>
</evidence>
<dbReference type="Proteomes" id="UP000788262">
    <property type="component" value="Unassembled WGS sequence"/>
</dbReference>
<dbReference type="CDD" id="cd00161">
    <property type="entry name" value="beta-trefoil_Ricin-like"/>
    <property type="match status" value="1"/>
</dbReference>
<feature type="compositionally biased region" description="Basic and acidic residues" evidence="1">
    <location>
        <begin position="1134"/>
        <end position="1155"/>
    </location>
</feature>
<dbReference type="Pfam" id="PF00652">
    <property type="entry name" value="Ricin_B_lectin"/>
    <property type="match status" value="1"/>
</dbReference>
<dbReference type="PROSITE" id="PS50818">
    <property type="entry name" value="INTEIN_C_TER"/>
    <property type="match status" value="1"/>
</dbReference>
<dbReference type="SMART" id="SM00458">
    <property type="entry name" value="RICIN"/>
    <property type="match status" value="1"/>
</dbReference>
<dbReference type="InterPro" id="IPR035992">
    <property type="entry name" value="Ricin_B-like_lectins"/>
</dbReference>
<dbReference type="SUPFAM" id="SSF50370">
    <property type="entry name" value="Ricin B-like lectins"/>
    <property type="match status" value="1"/>
</dbReference>
<feature type="domain" description="Ricin B lectin" evidence="3">
    <location>
        <begin position="374"/>
        <end position="506"/>
    </location>
</feature>
<dbReference type="EMBL" id="JAFFZS010000029">
    <property type="protein sequence ID" value="MBN0047806.1"/>
    <property type="molecule type" value="Genomic_DNA"/>
</dbReference>
<protein>
    <submittedName>
        <fullName evidence="4">RICIN domain-containing protein</fullName>
    </submittedName>
</protein>
<dbReference type="InterPro" id="IPR036844">
    <property type="entry name" value="Hint_dom_sf"/>
</dbReference>
<feature type="region of interest" description="Disordered" evidence="1">
    <location>
        <begin position="699"/>
        <end position="774"/>
    </location>
</feature>
<accession>A0ABS2VXF1</accession>
<proteinExistence type="predicted"/>
<sequence length="1649" mass="173501">MSHRGRVAKRGRTPGWARRLTAPVVSLASIALIATAVHPEPVTGQNPRTAPVADSYDGFDAGSAEQVRQDQCLMAGVLRRGGPHMFAIGQKALGQPPLPADELHALADRQYWNDTPLSKAFEEDRDGWDEKAAKLGARKDVWQEALSGLETPGGYTVAGFHRPPGSPNDGKEDFFTQTGLGPWIGQRWWTAEDSYYADPTTKADDKTKAAFLALGTKLYGGKDDWSPGGVPYEEWRGWQDYVTSGHRVWADDARIFLGSGGFPKAAPRPGTLPFRVAVEDLKARFAGCNWHNPVDPDKVLGKEVRAASEEWQSEVADQATQRKWILAANRKATDALAAGAQNLGEAIAQSWIADHLTHWLDYWSPGGAGWLGDAPVVMEFHAAKGKCLDVEGNNPNNGTPVQIHTCNGTAAQKWVVYGDDSGLHVRSVGTQKCLDVRGNNAANGTKIEIWSCKNNPPQTWKFSLNGTTSLKNVGTGKCLDVHTYDQGYNAWLWGCNGTGPQQLDVKPTGHNGTDGLGYPDKAQFTKANTGITRTQAAAKKQLDLINAQVKVADQAVKDTDANLAEAYRKADARGVPRGRGLIVGMQKAQVTKASAAALHAMAKAAETAYQATKASAGDSTTVADRAKAQAAASKAAFRRAAAQEADAQAKAAADAAAHQAETAKDQAGIAKAKLADATQAEADAKAAAATAHAKRLAAEAQEKTAKAQKATAAAKQAEAAQHKKNAQAQATAAQQAQTRAEQAQATAATRRGEAEKAADHARAKRDDAWDAEQKADAARAKADAKAAYADSLDASDAATAAREAADAADAAATTAETAAGKARTEADAATKAAADADAAATRAEAAAKRARSDADAAQAAKLKTDAAVATATSAAADAIKAAQTSATSARTAVHLADEAEQHAKTATTQADGAKAEAAKALTASAQAAGHAYITAQAADDARHSAAQVAAPANDAVELGSPYADTDSAAGLAVLTGQASKTIAEQQLAVAQAHADNAAQAASAAQALADKATGDTKAAYTAAASAARHAVDARKSAKAALGYAADAADYAAQASDSLTRTLDYQHKASADADAADKAATGAEGYAKQARDSADQAATDAAAAREAAAAAEQAAKDARAAAKQADADATAAEQAAKDAAKYAEEAQEAAEKAERAKANQQVSSGAGTGIGGVFYVVDEDTIEITEAKQLNDCVIDIGLTGCKVSFDVTFDVKVDFYLCTNADVPATESGCPVEDTLHLSREPFKGLQKKVTQYFSKLDLIKQTVVYQILKAVLVQDFVDCWHGSVSGCAWAASNFIPGKAFGKVAEAMRALDAALRTGVGVRDALRALKALEEIDPATIARIEGTVNTYEDVLAACRVNSFPGDTRVLMADGSHKAIRDVRTGDLVLADAPQTGRGSAQPVTDTFRHRTTLLVDVTLADGALTSTAGHRLWVDGDGWTRVSELRAGDRLRTPDGTRHTVRSLRTRSDLAPREVFDLSIDGLHSFYVGTAGARSYDVLVHNCTDILADEDIAGAHTLREHVRKTDEEMVRKALDTPGGVATRWADEATAARAVDQAMKEWIKNPKNAQKLEDWKVRQAQRIGKKIGFDPNRDLLPVTWTLKDEGSLGTKWVKDGDRARTSPAGNKVVIKLKYVGKMHKPTKYVVYTSFPEG</sequence>
<feature type="domain" description="Hint" evidence="2">
    <location>
        <begin position="1357"/>
        <end position="1452"/>
    </location>
</feature>
<feature type="compositionally biased region" description="Low complexity" evidence="1">
    <location>
        <begin position="707"/>
        <end position="719"/>
    </location>
</feature>
<dbReference type="Gene3D" id="2.170.16.10">
    <property type="entry name" value="Hedgehog/Intein (Hint) domain"/>
    <property type="match status" value="1"/>
</dbReference>
<dbReference type="SMART" id="SM00306">
    <property type="entry name" value="HintN"/>
    <property type="match status" value="1"/>
</dbReference>
<reference evidence="4 5" key="1">
    <citation type="submission" date="2021-02" db="EMBL/GenBank/DDBJ databases">
        <title>Whole genome sequencing of Streptomyces actuosus VRA1.</title>
        <authorList>
            <person name="Sen G."/>
            <person name="Sen A."/>
        </authorList>
    </citation>
    <scope>NUCLEOTIDE SEQUENCE [LARGE SCALE GENOMIC DNA]</scope>
    <source>
        <strain evidence="4 5">VRA1</strain>
    </source>
</reference>
<dbReference type="InterPro" id="IPR030934">
    <property type="entry name" value="Intein_C"/>
</dbReference>
<comment type="caution">
    <text evidence="4">The sequence shown here is derived from an EMBL/GenBank/DDBJ whole genome shotgun (WGS) entry which is preliminary data.</text>
</comment>
<evidence type="ECO:0000259" key="3">
    <source>
        <dbReference type="SMART" id="SM00458"/>
    </source>
</evidence>
<organism evidence="4 5">
    <name type="scientific">Streptomyces actuosus</name>
    <dbReference type="NCBI Taxonomy" id="1885"/>
    <lineage>
        <taxon>Bacteria</taxon>
        <taxon>Bacillati</taxon>
        <taxon>Actinomycetota</taxon>
        <taxon>Actinomycetes</taxon>
        <taxon>Kitasatosporales</taxon>
        <taxon>Streptomycetaceae</taxon>
        <taxon>Streptomyces</taxon>
    </lineage>
</organism>
<dbReference type="NCBIfam" id="TIGR01443">
    <property type="entry name" value="intein_Cterm"/>
    <property type="match status" value="1"/>
</dbReference>
<dbReference type="Gene3D" id="2.80.10.50">
    <property type="match status" value="2"/>
</dbReference>
<dbReference type="CDD" id="cd00081">
    <property type="entry name" value="Hint"/>
    <property type="match status" value="1"/>
</dbReference>
<dbReference type="SUPFAM" id="SSF51294">
    <property type="entry name" value="Hedgehog/intein (Hint) domain"/>
    <property type="match status" value="1"/>
</dbReference>
<feature type="compositionally biased region" description="Low complexity" evidence="1">
    <location>
        <begin position="726"/>
        <end position="749"/>
    </location>
</feature>
<evidence type="ECO:0000259" key="2">
    <source>
        <dbReference type="SMART" id="SM00306"/>
    </source>
</evidence>
<evidence type="ECO:0000313" key="5">
    <source>
        <dbReference type="Proteomes" id="UP000788262"/>
    </source>
</evidence>
<keyword evidence="5" id="KW-1185">Reference proteome</keyword>
<name>A0ABS2VXF1_STRAS</name>
<dbReference type="InterPro" id="IPR003587">
    <property type="entry name" value="Hint_dom_N"/>
</dbReference>
<dbReference type="InterPro" id="IPR000772">
    <property type="entry name" value="Ricin_B_lectin"/>
</dbReference>
<dbReference type="PROSITE" id="PS50231">
    <property type="entry name" value="RICIN_B_LECTIN"/>
    <property type="match status" value="1"/>
</dbReference>
<feature type="region of interest" description="Disordered" evidence="1">
    <location>
        <begin position="1134"/>
        <end position="1161"/>
    </location>
</feature>
<feature type="compositionally biased region" description="Basic and acidic residues" evidence="1">
    <location>
        <begin position="750"/>
        <end position="774"/>
    </location>
</feature>